<dbReference type="InterPro" id="IPR002401">
    <property type="entry name" value="Cyt_P450_E_grp-I"/>
</dbReference>
<name>A0A4Y7TEP5_COPMI</name>
<keyword evidence="8 10" id="KW-0503">Monooxygenase</keyword>
<comment type="similarity">
    <text evidence="3 10">Belongs to the cytochrome P450 family.</text>
</comment>
<comment type="pathway">
    <text evidence="2">Secondary metabolite biosynthesis.</text>
</comment>
<dbReference type="CDD" id="cd11065">
    <property type="entry name" value="CYP64-like"/>
    <property type="match status" value="1"/>
</dbReference>
<dbReference type="InterPro" id="IPR036396">
    <property type="entry name" value="Cyt_P450_sf"/>
</dbReference>
<organism evidence="11 12">
    <name type="scientific">Coprinellus micaceus</name>
    <name type="common">Glistening ink-cap mushroom</name>
    <name type="synonym">Coprinus micaceus</name>
    <dbReference type="NCBI Taxonomy" id="71717"/>
    <lineage>
        <taxon>Eukaryota</taxon>
        <taxon>Fungi</taxon>
        <taxon>Dikarya</taxon>
        <taxon>Basidiomycota</taxon>
        <taxon>Agaricomycotina</taxon>
        <taxon>Agaricomycetes</taxon>
        <taxon>Agaricomycetidae</taxon>
        <taxon>Agaricales</taxon>
        <taxon>Agaricineae</taxon>
        <taxon>Psathyrellaceae</taxon>
        <taxon>Coprinellus</taxon>
    </lineage>
</organism>
<dbReference type="InterPro" id="IPR017972">
    <property type="entry name" value="Cyt_P450_CS"/>
</dbReference>
<evidence type="ECO:0000256" key="8">
    <source>
        <dbReference type="ARBA" id="ARBA00023033"/>
    </source>
</evidence>
<dbReference type="GO" id="GO:0005506">
    <property type="term" value="F:iron ion binding"/>
    <property type="evidence" value="ECO:0007669"/>
    <property type="project" value="InterPro"/>
</dbReference>
<dbReference type="Pfam" id="PF00067">
    <property type="entry name" value="p450"/>
    <property type="match status" value="1"/>
</dbReference>
<keyword evidence="12" id="KW-1185">Reference proteome</keyword>
<evidence type="ECO:0000256" key="4">
    <source>
        <dbReference type="ARBA" id="ARBA00022617"/>
    </source>
</evidence>
<dbReference type="PRINTS" id="PR00463">
    <property type="entry name" value="EP450I"/>
</dbReference>
<keyword evidence="4 9" id="KW-0349">Heme</keyword>
<dbReference type="PANTHER" id="PTHR46300:SF7">
    <property type="entry name" value="P450, PUTATIVE (EUROFUNG)-RELATED"/>
    <property type="match status" value="1"/>
</dbReference>
<dbReference type="EMBL" id="QPFP01000014">
    <property type="protein sequence ID" value="TEB32646.1"/>
    <property type="molecule type" value="Genomic_DNA"/>
</dbReference>
<dbReference type="STRING" id="71717.A0A4Y7TEP5"/>
<accession>A0A4Y7TEP5</accession>
<keyword evidence="6 10" id="KW-0560">Oxidoreductase</keyword>
<dbReference type="GO" id="GO:0020037">
    <property type="term" value="F:heme binding"/>
    <property type="evidence" value="ECO:0007669"/>
    <property type="project" value="InterPro"/>
</dbReference>
<dbReference type="GO" id="GO:0016705">
    <property type="term" value="F:oxidoreductase activity, acting on paired donors, with incorporation or reduction of molecular oxygen"/>
    <property type="evidence" value="ECO:0007669"/>
    <property type="project" value="InterPro"/>
</dbReference>
<sequence>MLDSLPPIRVVDGLAACGLVYVISKLLAKRPVAPLPPGPKRLPLLGNLLDMPTQQEWLTFAEWGKKYGDIASISLFGQEFFIVSSAQVAIEMLEKKSAIYSDRPVMEMGGELVGWKHTLVLLPYGDRFRSYRKMFHQVIGTNAAMANFHPVEEAETHRFLKLLLERPKEFANHIRVMAGGIILRISHGYTIQEKNDPFVTLADEATEQFSMSTAPGGFLVNLVPPLKHIPGWFPGAGFQKIAKEWRVTLHNMVEGPHRFVKDQMAAGTAEPSFTSNLLESKDLTAEEEFNIKWSAASLYSGGSDTTVSTLHAFFLAMSLFPEVQKKAQAELDSVIGNGRLPSMDDRSQLPYCNAVASEALRWHCVTPTAVPHRVMEDNIFNGYFIPKGSLIMPNIWFMLHDPRVYPNPSEFIPERFLGPNPQPDPRQACFGFGRRICPGRVLADTSVFLGVASILAVFDISKAKDDNGNIIEPPLGQTNGTISHPNPFPCEIKPRSQAAVELISAPARQL</sequence>
<dbReference type="GO" id="GO:0004497">
    <property type="term" value="F:monooxygenase activity"/>
    <property type="evidence" value="ECO:0007669"/>
    <property type="project" value="UniProtKB-KW"/>
</dbReference>
<protein>
    <submittedName>
        <fullName evidence="11">Cytochrome P450</fullName>
    </submittedName>
</protein>
<keyword evidence="7 9" id="KW-0408">Iron</keyword>
<evidence type="ECO:0000313" key="12">
    <source>
        <dbReference type="Proteomes" id="UP000298030"/>
    </source>
</evidence>
<evidence type="ECO:0000313" key="11">
    <source>
        <dbReference type="EMBL" id="TEB32646.1"/>
    </source>
</evidence>
<evidence type="ECO:0000256" key="7">
    <source>
        <dbReference type="ARBA" id="ARBA00023004"/>
    </source>
</evidence>
<dbReference type="PANTHER" id="PTHR46300">
    <property type="entry name" value="P450, PUTATIVE (EUROFUNG)-RELATED-RELATED"/>
    <property type="match status" value="1"/>
</dbReference>
<evidence type="ECO:0000256" key="1">
    <source>
        <dbReference type="ARBA" id="ARBA00001971"/>
    </source>
</evidence>
<evidence type="ECO:0000256" key="5">
    <source>
        <dbReference type="ARBA" id="ARBA00022723"/>
    </source>
</evidence>
<comment type="caution">
    <text evidence="11">The sequence shown here is derived from an EMBL/GenBank/DDBJ whole genome shotgun (WGS) entry which is preliminary data.</text>
</comment>
<gene>
    <name evidence="11" type="ORF">FA13DRAFT_1731138</name>
</gene>
<comment type="cofactor">
    <cofactor evidence="1 9">
        <name>heme</name>
        <dbReference type="ChEBI" id="CHEBI:30413"/>
    </cofactor>
</comment>
<evidence type="ECO:0000256" key="2">
    <source>
        <dbReference type="ARBA" id="ARBA00005179"/>
    </source>
</evidence>
<evidence type="ECO:0000256" key="9">
    <source>
        <dbReference type="PIRSR" id="PIRSR602401-1"/>
    </source>
</evidence>
<reference evidence="11 12" key="1">
    <citation type="journal article" date="2019" name="Nat. Ecol. Evol.">
        <title>Megaphylogeny resolves global patterns of mushroom evolution.</title>
        <authorList>
            <person name="Varga T."/>
            <person name="Krizsan K."/>
            <person name="Foldi C."/>
            <person name="Dima B."/>
            <person name="Sanchez-Garcia M."/>
            <person name="Sanchez-Ramirez S."/>
            <person name="Szollosi G.J."/>
            <person name="Szarkandi J.G."/>
            <person name="Papp V."/>
            <person name="Albert L."/>
            <person name="Andreopoulos W."/>
            <person name="Angelini C."/>
            <person name="Antonin V."/>
            <person name="Barry K.W."/>
            <person name="Bougher N.L."/>
            <person name="Buchanan P."/>
            <person name="Buyck B."/>
            <person name="Bense V."/>
            <person name="Catcheside P."/>
            <person name="Chovatia M."/>
            <person name="Cooper J."/>
            <person name="Damon W."/>
            <person name="Desjardin D."/>
            <person name="Finy P."/>
            <person name="Geml J."/>
            <person name="Haridas S."/>
            <person name="Hughes K."/>
            <person name="Justo A."/>
            <person name="Karasinski D."/>
            <person name="Kautmanova I."/>
            <person name="Kiss B."/>
            <person name="Kocsube S."/>
            <person name="Kotiranta H."/>
            <person name="LaButti K.M."/>
            <person name="Lechner B.E."/>
            <person name="Liimatainen K."/>
            <person name="Lipzen A."/>
            <person name="Lukacs Z."/>
            <person name="Mihaltcheva S."/>
            <person name="Morgado L.N."/>
            <person name="Niskanen T."/>
            <person name="Noordeloos M.E."/>
            <person name="Ohm R.A."/>
            <person name="Ortiz-Santana B."/>
            <person name="Ovrebo C."/>
            <person name="Racz N."/>
            <person name="Riley R."/>
            <person name="Savchenko A."/>
            <person name="Shiryaev A."/>
            <person name="Soop K."/>
            <person name="Spirin V."/>
            <person name="Szebenyi C."/>
            <person name="Tomsovsky M."/>
            <person name="Tulloss R.E."/>
            <person name="Uehling J."/>
            <person name="Grigoriev I.V."/>
            <person name="Vagvolgyi C."/>
            <person name="Papp T."/>
            <person name="Martin F.M."/>
            <person name="Miettinen O."/>
            <person name="Hibbett D.S."/>
            <person name="Nagy L.G."/>
        </authorList>
    </citation>
    <scope>NUCLEOTIDE SEQUENCE [LARGE SCALE GENOMIC DNA]</scope>
    <source>
        <strain evidence="11 12">FP101781</strain>
    </source>
</reference>
<dbReference type="SUPFAM" id="SSF48264">
    <property type="entry name" value="Cytochrome P450"/>
    <property type="match status" value="1"/>
</dbReference>
<dbReference type="InterPro" id="IPR050364">
    <property type="entry name" value="Cytochrome_P450_fung"/>
</dbReference>
<dbReference type="AlphaFoldDB" id="A0A4Y7TEP5"/>
<proteinExistence type="inferred from homology"/>
<dbReference type="Gene3D" id="1.10.630.10">
    <property type="entry name" value="Cytochrome P450"/>
    <property type="match status" value="1"/>
</dbReference>
<dbReference type="PROSITE" id="PS00086">
    <property type="entry name" value="CYTOCHROME_P450"/>
    <property type="match status" value="1"/>
</dbReference>
<dbReference type="OrthoDB" id="2789670at2759"/>
<dbReference type="InterPro" id="IPR001128">
    <property type="entry name" value="Cyt_P450"/>
</dbReference>
<evidence type="ECO:0000256" key="3">
    <source>
        <dbReference type="ARBA" id="ARBA00010617"/>
    </source>
</evidence>
<feature type="binding site" description="axial binding residue" evidence="9">
    <location>
        <position position="437"/>
    </location>
    <ligand>
        <name>heme</name>
        <dbReference type="ChEBI" id="CHEBI:30413"/>
    </ligand>
    <ligandPart>
        <name>Fe</name>
        <dbReference type="ChEBI" id="CHEBI:18248"/>
    </ligandPart>
</feature>
<keyword evidence="5 9" id="KW-0479">Metal-binding</keyword>
<dbReference type="Proteomes" id="UP000298030">
    <property type="component" value="Unassembled WGS sequence"/>
</dbReference>
<evidence type="ECO:0000256" key="6">
    <source>
        <dbReference type="ARBA" id="ARBA00023002"/>
    </source>
</evidence>
<evidence type="ECO:0000256" key="10">
    <source>
        <dbReference type="RuleBase" id="RU000461"/>
    </source>
</evidence>